<name>A0ACC5WC76_PANGG</name>
<organism evidence="1 2">
    <name type="scientific">Pangasianodon gigas</name>
    <name type="common">Mekong giant catfish</name>
    <name type="synonym">Pangasius gigas</name>
    <dbReference type="NCBI Taxonomy" id="30993"/>
    <lineage>
        <taxon>Eukaryota</taxon>
        <taxon>Metazoa</taxon>
        <taxon>Chordata</taxon>
        <taxon>Craniata</taxon>
        <taxon>Vertebrata</taxon>
        <taxon>Euteleostomi</taxon>
        <taxon>Actinopterygii</taxon>
        <taxon>Neopterygii</taxon>
        <taxon>Teleostei</taxon>
        <taxon>Ostariophysi</taxon>
        <taxon>Siluriformes</taxon>
        <taxon>Pangasiidae</taxon>
        <taxon>Pangasianodon</taxon>
    </lineage>
</organism>
<evidence type="ECO:0000313" key="1">
    <source>
        <dbReference type="EMBL" id="MCI4376255.1"/>
    </source>
</evidence>
<keyword evidence="2" id="KW-1185">Reference proteome</keyword>
<evidence type="ECO:0000313" key="2">
    <source>
        <dbReference type="Proteomes" id="UP000829447"/>
    </source>
</evidence>
<dbReference type="Proteomes" id="UP000829447">
    <property type="component" value="Linkage Group LG3"/>
</dbReference>
<comment type="caution">
    <text evidence="1">The sequence shown here is derived from an EMBL/GenBank/DDBJ whole genome shotgun (WGS) entry which is preliminary data.</text>
</comment>
<sequence>MMKVVSVVFALAALWRISAGSRRHCPDLTVESCECAAERSGALNRRSARVTVACDDADLTDTLEPRALLTTTTSLILSNNKISTVKNASFFGLHSLERLDLRSNLISTVEPGAFRGLAMLKRLDLSNNRIGCLSAEIFLDLGNLSKLNLSGNIFSTLPEGLFMHLSSLRVLHFSTDYLYCDCQLEWLLLWARARSVRVGNETACVYPSHLHGFPVRGLQEHQLTCDSPLELPLLQLIPSQRQLVFRGDRLPLQCTASYVDPSITLSWRHNHWPVHTHEERGVYVEDSIIHDCCLITSELILSNVDADVSGNWQCHVTSSRGNSSIGMEIVVLETSALYCSAERVTGNKGDFRWPKTPAGLMAILPCATASYSAQEKRAWRRCDKQGRWAEDDYNQCPYSRKFTRMLHELTQIPVNISNALLLAQQLSSITSNAAMFGDMMDVIFVTHLVERITRLVDRLRELGDYVSDIASNMMQVEEHILWMAQNEARACTRIVQCVERIADLTFNTHTQNISKVSPNIALEAFMLRPSSVMGLLCTVVANPGQNTGAGVSGALKSLEETLLNFRCHTANVTGSPSGQLSQVRVNTHS</sequence>
<protein>
    <submittedName>
        <fullName evidence="1">Uncharacterized protein</fullName>
    </submittedName>
</protein>
<proteinExistence type="predicted"/>
<dbReference type="EMBL" id="CM040456">
    <property type="protein sequence ID" value="MCI4376255.1"/>
    <property type="molecule type" value="Genomic_DNA"/>
</dbReference>
<reference evidence="1 2" key="1">
    <citation type="journal article" date="2022" name="bioRxiv">
        <title>An ancient truncated duplication of the anti-Mullerian hormone receptor type 2 gene is a potential conserved master sex determinant in the Pangasiidae catfish family.</title>
        <authorList>
            <person name="Wen M."/>
            <person name="Pan Q."/>
            <person name="Jouanno E."/>
            <person name="Montfort J."/>
            <person name="Zahm M."/>
            <person name="Cabau C."/>
            <person name="Klopp C."/>
            <person name="Iampietro C."/>
            <person name="Roques C."/>
            <person name="Bouchez O."/>
            <person name="Castinel A."/>
            <person name="Donnadieu C."/>
            <person name="Parrinello H."/>
            <person name="Poncet C."/>
            <person name="Belmonte E."/>
            <person name="Gautier V."/>
            <person name="Avarre J.-C."/>
            <person name="Dugue R."/>
            <person name="Gustiano R."/>
            <person name="Ha T.T.T."/>
            <person name="Campet M."/>
            <person name="Sriphairoj K."/>
            <person name="Ribolli J."/>
            <person name="de Almeida F.L."/>
            <person name="Desvignes T."/>
            <person name="Postlethwait J.H."/>
            <person name="Bucao C.F."/>
            <person name="Robinson-Rechavi M."/>
            <person name="Bobe J."/>
            <person name="Herpin A."/>
            <person name="Guiguen Y."/>
        </authorList>
    </citation>
    <scope>NUCLEOTIDE SEQUENCE [LARGE SCALE GENOMIC DNA]</scope>
    <source>
        <strain evidence="1">YG-Dec2019</strain>
    </source>
</reference>
<accession>A0ACC5WC76</accession>
<gene>
    <name evidence="1" type="ORF">PGIGA_G00186200</name>
</gene>